<evidence type="ECO:0000313" key="3">
    <source>
        <dbReference type="Proteomes" id="UP000287651"/>
    </source>
</evidence>
<name>A0A427ABU1_ENSVE</name>
<dbReference type="AlphaFoldDB" id="A0A427ABU1"/>
<dbReference type="EMBL" id="AMZH03003016">
    <property type="protein sequence ID" value="RRT73693.1"/>
    <property type="molecule type" value="Genomic_DNA"/>
</dbReference>
<evidence type="ECO:0000313" key="2">
    <source>
        <dbReference type="EMBL" id="RRT73693.1"/>
    </source>
</evidence>
<gene>
    <name evidence="2" type="ORF">B296_00006130</name>
</gene>
<dbReference type="Proteomes" id="UP000287651">
    <property type="component" value="Unassembled WGS sequence"/>
</dbReference>
<reference evidence="2 3" key="1">
    <citation type="journal article" date="2014" name="Agronomy (Basel)">
        <title>A Draft Genome Sequence for Ensete ventricosum, the Drought-Tolerant Tree Against Hunger.</title>
        <authorList>
            <person name="Harrison J."/>
            <person name="Moore K.A."/>
            <person name="Paszkiewicz K."/>
            <person name="Jones T."/>
            <person name="Grant M."/>
            <person name="Ambacheew D."/>
            <person name="Muzemil S."/>
            <person name="Studholme D.J."/>
        </authorList>
    </citation>
    <scope>NUCLEOTIDE SEQUENCE [LARGE SCALE GENOMIC DNA]</scope>
</reference>
<protein>
    <submittedName>
        <fullName evidence="2">Uncharacterized protein</fullName>
    </submittedName>
</protein>
<feature type="region of interest" description="Disordered" evidence="1">
    <location>
        <begin position="1"/>
        <end position="63"/>
    </location>
</feature>
<proteinExistence type="predicted"/>
<sequence length="139" mass="16033">MLEATKLSQEEGEVDDQRRVQFSPDPSKLADGTCRFGFKGRKQRKEDGRRWRKCRGSLRRKEMRRKKQLQAHVIKWPERAVAVVLSRMLRHRMRRKKMQTEFGAVAAALVGGQATLACGQKRLLSLHFPAPRVAGRLQP</sequence>
<evidence type="ECO:0000256" key="1">
    <source>
        <dbReference type="SAM" id="MobiDB-lite"/>
    </source>
</evidence>
<accession>A0A427ABU1</accession>
<comment type="caution">
    <text evidence="2">The sequence shown here is derived from an EMBL/GenBank/DDBJ whole genome shotgun (WGS) entry which is preliminary data.</text>
</comment>
<organism evidence="2 3">
    <name type="scientific">Ensete ventricosum</name>
    <name type="common">Abyssinian banana</name>
    <name type="synonym">Musa ensete</name>
    <dbReference type="NCBI Taxonomy" id="4639"/>
    <lineage>
        <taxon>Eukaryota</taxon>
        <taxon>Viridiplantae</taxon>
        <taxon>Streptophyta</taxon>
        <taxon>Embryophyta</taxon>
        <taxon>Tracheophyta</taxon>
        <taxon>Spermatophyta</taxon>
        <taxon>Magnoliopsida</taxon>
        <taxon>Liliopsida</taxon>
        <taxon>Zingiberales</taxon>
        <taxon>Musaceae</taxon>
        <taxon>Ensete</taxon>
    </lineage>
</organism>
<feature type="compositionally biased region" description="Basic residues" evidence="1">
    <location>
        <begin position="50"/>
        <end position="63"/>
    </location>
</feature>